<keyword evidence="6" id="KW-1185">Reference proteome</keyword>
<evidence type="ECO:0000256" key="1">
    <source>
        <dbReference type="ARBA" id="ARBA00022448"/>
    </source>
</evidence>
<dbReference type="InterPro" id="IPR017871">
    <property type="entry name" value="ABC_transporter-like_CS"/>
</dbReference>
<proteinExistence type="predicted"/>
<dbReference type="EMBL" id="JARLKY010000085">
    <property type="protein sequence ID" value="MEC0231051.1"/>
    <property type="molecule type" value="Genomic_DNA"/>
</dbReference>
<protein>
    <submittedName>
        <fullName evidence="5">ABC transporter ATP-binding protein</fullName>
    </submittedName>
</protein>
<dbReference type="InterPro" id="IPR003593">
    <property type="entry name" value="AAA+_ATPase"/>
</dbReference>
<dbReference type="Proteomes" id="UP001338137">
    <property type="component" value="Unassembled WGS sequence"/>
</dbReference>
<dbReference type="PROSITE" id="PS00211">
    <property type="entry name" value="ABC_TRANSPORTER_1"/>
    <property type="match status" value="1"/>
</dbReference>
<gene>
    <name evidence="5" type="ORF">P4I72_28540</name>
</gene>
<reference evidence="5 6" key="1">
    <citation type="submission" date="2023-03" db="EMBL/GenBank/DDBJ databases">
        <title>Bacillus Genome Sequencing.</title>
        <authorList>
            <person name="Dunlap C."/>
        </authorList>
    </citation>
    <scope>NUCLEOTIDE SEQUENCE [LARGE SCALE GENOMIC DNA]</scope>
    <source>
        <strain evidence="5 6">BD-533</strain>
    </source>
</reference>
<dbReference type="PANTHER" id="PTHR42788:SF13">
    <property type="entry name" value="ALIPHATIC SULFONATES IMPORT ATP-BINDING PROTEIN SSUB"/>
    <property type="match status" value="1"/>
</dbReference>
<dbReference type="SUPFAM" id="SSF52540">
    <property type="entry name" value="P-loop containing nucleoside triphosphate hydrolases"/>
    <property type="match status" value="1"/>
</dbReference>
<keyword evidence="1" id="KW-0813">Transport</keyword>
<comment type="caution">
    <text evidence="5">The sequence shown here is derived from an EMBL/GenBank/DDBJ whole genome shotgun (WGS) entry which is preliminary data.</text>
</comment>
<evidence type="ECO:0000256" key="3">
    <source>
        <dbReference type="ARBA" id="ARBA00022840"/>
    </source>
</evidence>
<sequence>MPYEEAFMELKDVSVTYSGPLPGQLHHVLNPLNLQVNEGELICLLGPSGCGKTTLLNCIAGFQTYEGTITLQGQRITKPGKERGVVFQDYALFPWFTVEQNVALGPKMNGLPKAKRSSLTEHCLRLVGLESFASYYPNRLSGGMKQRASLARALANEPSILLMDEPFAALDEQTRETMQSELLEIKRKSGITCLFITHSISEAVYLADRILVLLPRPGRVALDLTLDLPHIRDRNDDRLFRYQKLIRSVLREEPPAHGESKPSNQILEPILASYR</sequence>
<dbReference type="RefSeq" id="WP_326074987.1">
    <property type="nucleotide sequence ID" value="NZ_JARLKY010000085.1"/>
</dbReference>
<dbReference type="Gene3D" id="3.40.50.300">
    <property type="entry name" value="P-loop containing nucleotide triphosphate hydrolases"/>
    <property type="match status" value="1"/>
</dbReference>
<keyword evidence="2" id="KW-0547">Nucleotide-binding</keyword>
<evidence type="ECO:0000313" key="6">
    <source>
        <dbReference type="Proteomes" id="UP001338137"/>
    </source>
</evidence>
<organism evidence="5 6">
    <name type="scientific">Paenibacillus alba</name>
    <dbReference type="NCBI Taxonomy" id="1197127"/>
    <lineage>
        <taxon>Bacteria</taxon>
        <taxon>Bacillati</taxon>
        <taxon>Bacillota</taxon>
        <taxon>Bacilli</taxon>
        <taxon>Bacillales</taxon>
        <taxon>Paenibacillaceae</taxon>
        <taxon>Paenibacillus</taxon>
    </lineage>
</organism>
<accession>A0ABU6GA27</accession>
<dbReference type="InterPro" id="IPR003439">
    <property type="entry name" value="ABC_transporter-like_ATP-bd"/>
</dbReference>
<dbReference type="GO" id="GO:0005524">
    <property type="term" value="F:ATP binding"/>
    <property type="evidence" value="ECO:0007669"/>
    <property type="project" value="UniProtKB-KW"/>
</dbReference>
<dbReference type="PROSITE" id="PS50893">
    <property type="entry name" value="ABC_TRANSPORTER_2"/>
    <property type="match status" value="1"/>
</dbReference>
<keyword evidence="3 5" id="KW-0067">ATP-binding</keyword>
<evidence type="ECO:0000256" key="2">
    <source>
        <dbReference type="ARBA" id="ARBA00022741"/>
    </source>
</evidence>
<evidence type="ECO:0000313" key="5">
    <source>
        <dbReference type="EMBL" id="MEC0231051.1"/>
    </source>
</evidence>
<dbReference type="InterPro" id="IPR027417">
    <property type="entry name" value="P-loop_NTPase"/>
</dbReference>
<dbReference type="Pfam" id="PF00005">
    <property type="entry name" value="ABC_tran"/>
    <property type="match status" value="1"/>
</dbReference>
<dbReference type="CDD" id="cd03293">
    <property type="entry name" value="ABC_NrtD_SsuB_transporters"/>
    <property type="match status" value="1"/>
</dbReference>
<dbReference type="SMART" id="SM00382">
    <property type="entry name" value="AAA"/>
    <property type="match status" value="1"/>
</dbReference>
<dbReference type="PANTHER" id="PTHR42788">
    <property type="entry name" value="TAURINE IMPORT ATP-BINDING PROTEIN-RELATED"/>
    <property type="match status" value="1"/>
</dbReference>
<dbReference type="InterPro" id="IPR050166">
    <property type="entry name" value="ABC_transporter_ATP-bind"/>
</dbReference>
<name>A0ABU6GA27_9BACL</name>
<feature type="domain" description="ABC transporter" evidence="4">
    <location>
        <begin position="8"/>
        <end position="240"/>
    </location>
</feature>
<evidence type="ECO:0000259" key="4">
    <source>
        <dbReference type="PROSITE" id="PS50893"/>
    </source>
</evidence>